<keyword evidence="3" id="KW-1185">Reference proteome</keyword>
<keyword evidence="1" id="KW-0732">Signal</keyword>
<proteinExistence type="predicted"/>
<gene>
    <name evidence="2" type="ORF">E2C01_016645</name>
</gene>
<protein>
    <recommendedName>
        <fullName evidence="4">Secreted protein</fullName>
    </recommendedName>
</protein>
<evidence type="ECO:0000313" key="2">
    <source>
        <dbReference type="EMBL" id="MPC23588.1"/>
    </source>
</evidence>
<evidence type="ECO:0000313" key="3">
    <source>
        <dbReference type="Proteomes" id="UP000324222"/>
    </source>
</evidence>
<sequence>MERCLCVVWMSIMLQGGLQISLETEFECSSGFRQIRFLVKLNQPSPVHCHGIISGPSHHLSYTLAYFLPSSRHHLTNRPKQLVRNFRTFFFLTVRRPI</sequence>
<evidence type="ECO:0000256" key="1">
    <source>
        <dbReference type="SAM" id="SignalP"/>
    </source>
</evidence>
<reference evidence="2 3" key="1">
    <citation type="submission" date="2019-05" db="EMBL/GenBank/DDBJ databases">
        <title>Another draft genome of Portunus trituberculatus and its Hox gene families provides insights of decapod evolution.</title>
        <authorList>
            <person name="Jeong J.-H."/>
            <person name="Song I."/>
            <person name="Kim S."/>
            <person name="Choi T."/>
            <person name="Kim D."/>
            <person name="Ryu S."/>
            <person name="Kim W."/>
        </authorList>
    </citation>
    <scope>NUCLEOTIDE SEQUENCE [LARGE SCALE GENOMIC DNA]</scope>
    <source>
        <tissue evidence="2">Muscle</tissue>
    </source>
</reference>
<name>A0A5B7DQ77_PORTR</name>
<feature type="signal peptide" evidence="1">
    <location>
        <begin position="1"/>
        <end position="19"/>
    </location>
</feature>
<dbReference type="Proteomes" id="UP000324222">
    <property type="component" value="Unassembled WGS sequence"/>
</dbReference>
<evidence type="ECO:0008006" key="4">
    <source>
        <dbReference type="Google" id="ProtNLM"/>
    </source>
</evidence>
<feature type="chain" id="PRO_5023015052" description="Secreted protein" evidence="1">
    <location>
        <begin position="20"/>
        <end position="98"/>
    </location>
</feature>
<organism evidence="2 3">
    <name type="scientific">Portunus trituberculatus</name>
    <name type="common">Swimming crab</name>
    <name type="synonym">Neptunus trituberculatus</name>
    <dbReference type="NCBI Taxonomy" id="210409"/>
    <lineage>
        <taxon>Eukaryota</taxon>
        <taxon>Metazoa</taxon>
        <taxon>Ecdysozoa</taxon>
        <taxon>Arthropoda</taxon>
        <taxon>Crustacea</taxon>
        <taxon>Multicrustacea</taxon>
        <taxon>Malacostraca</taxon>
        <taxon>Eumalacostraca</taxon>
        <taxon>Eucarida</taxon>
        <taxon>Decapoda</taxon>
        <taxon>Pleocyemata</taxon>
        <taxon>Brachyura</taxon>
        <taxon>Eubrachyura</taxon>
        <taxon>Portunoidea</taxon>
        <taxon>Portunidae</taxon>
        <taxon>Portuninae</taxon>
        <taxon>Portunus</taxon>
    </lineage>
</organism>
<accession>A0A5B7DQ77</accession>
<comment type="caution">
    <text evidence="2">The sequence shown here is derived from an EMBL/GenBank/DDBJ whole genome shotgun (WGS) entry which is preliminary data.</text>
</comment>
<dbReference type="AlphaFoldDB" id="A0A5B7DQ77"/>
<dbReference type="EMBL" id="VSRR010001227">
    <property type="protein sequence ID" value="MPC23588.1"/>
    <property type="molecule type" value="Genomic_DNA"/>
</dbReference>